<comment type="caution">
    <text evidence="1">The sequence shown here is derived from an EMBL/GenBank/DDBJ whole genome shotgun (WGS) entry which is preliminary data.</text>
</comment>
<protein>
    <submittedName>
        <fullName evidence="1">Uncharacterized protein</fullName>
    </submittedName>
</protein>
<proteinExistence type="predicted"/>
<gene>
    <name evidence="1" type="ORF">MENTE1834_LOCUS7296</name>
</gene>
<reference evidence="1" key="1">
    <citation type="submission" date="2023-11" db="EMBL/GenBank/DDBJ databases">
        <authorList>
            <person name="Poullet M."/>
        </authorList>
    </citation>
    <scope>NUCLEOTIDE SEQUENCE</scope>
    <source>
        <strain evidence="1">E1834</strain>
    </source>
</reference>
<keyword evidence="2" id="KW-1185">Reference proteome</keyword>
<sequence length="154" mass="16956">MPNLCGVNQKQLSDALIEIKRSATTNTAPPSFANKDQQLVNGVGNKFKNLFRAQVSGGDTVADKSNEVSEPLGGGNADSPRQYKLTNFHIHKVLGKGSFGKVGERILNIVCFINCDIWDFLEESKKATLKLRNQGTEKYQILDPVIGLTLKHRT</sequence>
<dbReference type="Proteomes" id="UP001497535">
    <property type="component" value="Unassembled WGS sequence"/>
</dbReference>
<name>A0ACB0Y3P1_MELEN</name>
<evidence type="ECO:0000313" key="1">
    <source>
        <dbReference type="EMBL" id="CAK5030699.1"/>
    </source>
</evidence>
<evidence type="ECO:0000313" key="2">
    <source>
        <dbReference type="Proteomes" id="UP001497535"/>
    </source>
</evidence>
<dbReference type="EMBL" id="CAVMJV010000005">
    <property type="protein sequence ID" value="CAK5030699.1"/>
    <property type="molecule type" value="Genomic_DNA"/>
</dbReference>
<organism evidence="1 2">
    <name type="scientific">Meloidogyne enterolobii</name>
    <name type="common">Root-knot nematode worm</name>
    <name type="synonym">Meloidogyne mayaguensis</name>
    <dbReference type="NCBI Taxonomy" id="390850"/>
    <lineage>
        <taxon>Eukaryota</taxon>
        <taxon>Metazoa</taxon>
        <taxon>Ecdysozoa</taxon>
        <taxon>Nematoda</taxon>
        <taxon>Chromadorea</taxon>
        <taxon>Rhabditida</taxon>
        <taxon>Tylenchina</taxon>
        <taxon>Tylenchomorpha</taxon>
        <taxon>Tylenchoidea</taxon>
        <taxon>Meloidogynidae</taxon>
        <taxon>Meloidogyninae</taxon>
        <taxon>Meloidogyne</taxon>
    </lineage>
</organism>
<accession>A0ACB0Y3P1</accession>